<proteinExistence type="predicted"/>
<gene>
    <name evidence="1" type="ordered locus">Lbys_0139</name>
</gene>
<sequence>MEQKYINGQQLSDFVETHKLMNQYSIVHFNAIVTITTANNKITNRQMEVMISFDNFNCLGQVTLMESDIDPKLYQTIFEANWQKMEHIENEYLLITDVHKKNPTIGSYSVKIIPLNKTRD</sequence>
<reference key="1">
    <citation type="submission" date="2010-11" db="EMBL/GenBank/DDBJ databases">
        <title>The complete genome of Leadbetterella byssophila DSM 17132.</title>
        <authorList>
            <consortium name="US DOE Joint Genome Institute (JGI-PGF)"/>
            <person name="Lucas S."/>
            <person name="Copeland A."/>
            <person name="Lapidus A."/>
            <person name="Glavina del Rio T."/>
            <person name="Dalin E."/>
            <person name="Tice H."/>
            <person name="Bruce D."/>
            <person name="Goodwin L."/>
            <person name="Pitluck S."/>
            <person name="Kyrpides N."/>
            <person name="Mavromatis K."/>
            <person name="Ivanova N."/>
            <person name="Teshima H."/>
            <person name="Brettin T."/>
            <person name="Detter J.C."/>
            <person name="Han C."/>
            <person name="Tapia R."/>
            <person name="Land M."/>
            <person name="Hauser L."/>
            <person name="Markowitz V."/>
            <person name="Cheng J.-F."/>
            <person name="Hugenholtz P."/>
            <person name="Woyke T."/>
            <person name="Wu D."/>
            <person name="Tindall B."/>
            <person name="Pomrenke H.G."/>
            <person name="Brambilla E."/>
            <person name="Klenk H.-P."/>
            <person name="Eisen J.A."/>
        </authorList>
    </citation>
    <scope>NUCLEOTIDE SEQUENCE [LARGE SCALE GENOMIC DNA]</scope>
    <source>
        <strain>DSM 17132</strain>
    </source>
</reference>
<dbReference type="AlphaFoldDB" id="E4RTC1"/>
<dbReference type="Proteomes" id="UP000007435">
    <property type="component" value="Chromosome"/>
</dbReference>
<protein>
    <submittedName>
        <fullName evidence="1">Uncharacterized protein</fullName>
    </submittedName>
</protein>
<dbReference type="RefSeq" id="WP_013406991.1">
    <property type="nucleotide sequence ID" value="NC_014655.1"/>
</dbReference>
<dbReference type="eggNOG" id="ENOG5033YQ4">
    <property type="taxonomic scope" value="Bacteria"/>
</dbReference>
<dbReference type="OrthoDB" id="1493713at2"/>
<organism evidence="1 2">
    <name type="scientific">Leadbetterella byssophila (strain DSM 17132 / JCM 16389 / KACC 11308 / NBRC 106382 / 4M15)</name>
    <dbReference type="NCBI Taxonomy" id="649349"/>
    <lineage>
        <taxon>Bacteria</taxon>
        <taxon>Pseudomonadati</taxon>
        <taxon>Bacteroidota</taxon>
        <taxon>Cytophagia</taxon>
        <taxon>Cytophagales</taxon>
        <taxon>Leadbetterellaceae</taxon>
        <taxon>Leadbetterella</taxon>
    </lineage>
</organism>
<evidence type="ECO:0000313" key="1">
    <source>
        <dbReference type="EMBL" id="ADQ15935.1"/>
    </source>
</evidence>
<dbReference type="STRING" id="649349.Lbys_0139"/>
<evidence type="ECO:0000313" key="2">
    <source>
        <dbReference type="Proteomes" id="UP000007435"/>
    </source>
</evidence>
<accession>E4RTC1</accession>
<reference evidence="1 2" key="2">
    <citation type="journal article" date="2011" name="Stand. Genomic Sci.">
        <title>Complete genome sequence of Leadbetterella byssophila type strain (4M15).</title>
        <authorList>
            <person name="Abt B."/>
            <person name="Teshima H."/>
            <person name="Lucas S."/>
            <person name="Lapidus A."/>
            <person name="Del Rio T.G."/>
            <person name="Nolan M."/>
            <person name="Tice H."/>
            <person name="Cheng J.F."/>
            <person name="Pitluck S."/>
            <person name="Liolios K."/>
            <person name="Pagani I."/>
            <person name="Ivanova N."/>
            <person name="Mavromatis K."/>
            <person name="Pati A."/>
            <person name="Tapia R."/>
            <person name="Han C."/>
            <person name="Goodwin L."/>
            <person name="Chen A."/>
            <person name="Palaniappan K."/>
            <person name="Land M."/>
            <person name="Hauser L."/>
            <person name="Chang Y.J."/>
            <person name="Jeffries C.D."/>
            <person name="Rohde M."/>
            <person name="Goker M."/>
            <person name="Tindall B.J."/>
            <person name="Detter J.C."/>
            <person name="Woyke T."/>
            <person name="Bristow J."/>
            <person name="Eisen J.A."/>
            <person name="Markowitz V."/>
            <person name="Hugenholtz P."/>
            <person name="Klenk H.P."/>
            <person name="Kyrpides N.C."/>
        </authorList>
    </citation>
    <scope>NUCLEOTIDE SEQUENCE [LARGE SCALE GENOMIC DNA]</scope>
    <source>
        <strain evidence="2">DSM 17132 / JCM 16389 / KACC 11308 / NBRC 106382 / 4M15</strain>
    </source>
</reference>
<dbReference type="HOGENOM" id="CLU_2046731_0_0_10"/>
<dbReference type="EMBL" id="CP002305">
    <property type="protein sequence ID" value="ADQ15935.1"/>
    <property type="molecule type" value="Genomic_DNA"/>
</dbReference>
<keyword evidence="2" id="KW-1185">Reference proteome</keyword>
<dbReference type="KEGG" id="lby:Lbys_0139"/>
<name>E4RTC1_LEAB4</name>